<evidence type="ECO:0000313" key="1">
    <source>
        <dbReference type="EMBL" id="KAF5314587.1"/>
    </source>
</evidence>
<keyword evidence="2" id="KW-1185">Reference proteome</keyword>
<protein>
    <submittedName>
        <fullName evidence="1">Uncharacterized protein</fullName>
    </submittedName>
</protein>
<comment type="caution">
    <text evidence="1">The sequence shown here is derived from an EMBL/GenBank/DDBJ whole genome shotgun (WGS) entry which is preliminary data.</text>
</comment>
<dbReference type="EMBL" id="JAACJK010000221">
    <property type="protein sequence ID" value="KAF5314587.1"/>
    <property type="molecule type" value="Genomic_DNA"/>
</dbReference>
<dbReference type="AlphaFoldDB" id="A0A8H5B2M4"/>
<dbReference type="SUPFAM" id="SSF51905">
    <property type="entry name" value="FAD/NAD(P)-binding domain"/>
    <property type="match status" value="1"/>
</dbReference>
<accession>A0A8H5B2M4</accession>
<organism evidence="1 2">
    <name type="scientific">Ephemerocybe angulata</name>
    <dbReference type="NCBI Taxonomy" id="980116"/>
    <lineage>
        <taxon>Eukaryota</taxon>
        <taxon>Fungi</taxon>
        <taxon>Dikarya</taxon>
        <taxon>Basidiomycota</taxon>
        <taxon>Agaricomycotina</taxon>
        <taxon>Agaricomycetes</taxon>
        <taxon>Agaricomycetidae</taxon>
        <taxon>Agaricales</taxon>
        <taxon>Agaricineae</taxon>
        <taxon>Psathyrellaceae</taxon>
        <taxon>Ephemerocybe</taxon>
    </lineage>
</organism>
<evidence type="ECO:0000313" key="2">
    <source>
        <dbReference type="Proteomes" id="UP000541558"/>
    </source>
</evidence>
<sequence>MSRRPPRTIAIIGAGPAGLAALKSVLETQHYKDGLWNPIVFELRSAVGGVCSVFMPIEDVDAEQE</sequence>
<name>A0A8H5B2M4_9AGAR</name>
<dbReference type="Proteomes" id="UP000541558">
    <property type="component" value="Unassembled WGS sequence"/>
</dbReference>
<reference evidence="1 2" key="1">
    <citation type="journal article" date="2020" name="ISME J.">
        <title>Uncovering the hidden diversity of litter-decomposition mechanisms in mushroom-forming fungi.</title>
        <authorList>
            <person name="Floudas D."/>
            <person name="Bentzer J."/>
            <person name="Ahren D."/>
            <person name="Johansson T."/>
            <person name="Persson P."/>
            <person name="Tunlid A."/>
        </authorList>
    </citation>
    <scope>NUCLEOTIDE SEQUENCE [LARGE SCALE GENOMIC DNA]</scope>
    <source>
        <strain evidence="1 2">CBS 175.51</strain>
    </source>
</reference>
<gene>
    <name evidence="1" type="ORF">D9611_007056</name>
</gene>
<proteinExistence type="predicted"/>
<dbReference type="Gene3D" id="3.50.50.60">
    <property type="entry name" value="FAD/NAD(P)-binding domain"/>
    <property type="match status" value="1"/>
</dbReference>
<dbReference type="InterPro" id="IPR036188">
    <property type="entry name" value="FAD/NAD-bd_sf"/>
</dbReference>